<evidence type="ECO:0000256" key="10">
    <source>
        <dbReference type="ARBA" id="ARBA00022777"/>
    </source>
</evidence>
<evidence type="ECO:0000259" key="18">
    <source>
        <dbReference type="Pfam" id="PF02706"/>
    </source>
</evidence>
<dbReference type="EC" id="2.7.10.2" evidence="4"/>
<dbReference type="Proteomes" id="UP000198339">
    <property type="component" value="Unassembled WGS sequence"/>
</dbReference>
<keyword evidence="11" id="KW-0067">ATP-binding</keyword>
<dbReference type="NCBIfam" id="TIGR01007">
    <property type="entry name" value="eps_fam"/>
    <property type="match status" value="1"/>
</dbReference>
<dbReference type="InterPro" id="IPR003856">
    <property type="entry name" value="LPS_length_determ_N"/>
</dbReference>
<keyword evidence="13 17" id="KW-0472">Membrane</keyword>
<dbReference type="InterPro" id="IPR032807">
    <property type="entry name" value="GNVR"/>
</dbReference>
<keyword evidence="7" id="KW-0808">Transferase</keyword>
<sequence length="738" mass="80604">MAKIRPVSGPIDGLSAVVPASVGHPHESDAAYVDESAFSLDFAAIWAAAYRSRYWIIGIFFACLLAGVMITILSTPVYRAESTVQIDQEAAKILGTEDADSSAAIQDSDRFLKTQLDVIRSRSLAQTVAEDLQLFNNSQFLEKMGVDPDAAASDVRSAADAQRELVLSTLDDNVGVSLPIDSRIATIAFDSPDPALAARVANSFAQNYIRNNLQRKFDTSSYAREFLKQQLDEAAIQLAESERQALEYARRTRIIDASNAASENASGGGPKSLVAATLVNLNQDYADALARRIDAQKKWEVAKSQNVMTLPEVLNNLAIQNLLQQKATVKAAYEQELQRRKEDFPTVRQAKAQLDELNDQIEVIAAGIRQTIRGQYETALSQENAIQAQMSELKNDTLNEQSEAVQLGILQRKTSNDRQLYDLLLRRYNELNAEAGVQANNVSIVDRAMTPSNPIKPSIPLNIALSVLAGIILAGLFVFGREQLFNIIRTPDDVTRKLGLPSLGAIPKMQDESQIEVEILDPKTQVSETFSSLRSSLMLVSSHGLPRSLMFTSSRQGEGKSSCCFATAIALSRIGKRVLVVDLDLRRPVQHRLFGVKNGVGMTDLLTHNKSLEEVVQPTSHERVSFIPSGGIPPNPAELLASPDSPAVIDQLTSAYDVVLIDSPPTLGLADAIEISNLAEGCVFVVEAGKNQSSNTRASIHRLLSGGANVVGVLLSKFDLKDAGYNYEYAYQYTYKYE</sequence>
<dbReference type="PANTHER" id="PTHR32309">
    <property type="entry name" value="TYROSINE-PROTEIN KINASE"/>
    <property type="match status" value="1"/>
</dbReference>
<accession>A0A239D5V7</accession>
<evidence type="ECO:0000256" key="9">
    <source>
        <dbReference type="ARBA" id="ARBA00022741"/>
    </source>
</evidence>
<evidence type="ECO:0000313" key="22">
    <source>
        <dbReference type="Proteomes" id="UP000198339"/>
    </source>
</evidence>
<feature type="transmembrane region" description="Helical" evidence="17">
    <location>
        <begin position="54"/>
        <end position="78"/>
    </location>
</feature>
<keyword evidence="22" id="KW-1185">Reference proteome</keyword>
<evidence type="ECO:0000256" key="1">
    <source>
        <dbReference type="ARBA" id="ARBA00004429"/>
    </source>
</evidence>
<keyword evidence="6" id="KW-0997">Cell inner membrane</keyword>
<protein>
    <recommendedName>
        <fullName evidence="4">non-specific protein-tyrosine kinase</fullName>
        <ecNumber evidence="4">2.7.10.2</ecNumber>
    </recommendedName>
</protein>
<keyword evidence="9" id="KW-0547">Nucleotide-binding</keyword>
<organism evidence="21 22">
    <name type="scientific">Sphingopyxis indica</name>
    <dbReference type="NCBI Taxonomy" id="436663"/>
    <lineage>
        <taxon>Bacteria</taxon>
        <taxon>Pseudomonadati</taxon>
        <taxon>Pseudomonadota</taxon>
        <taxon>Alphaproteobacteria</taxon>
        <taxon>Sphingomonadales</taxon>
        <taxon>Sphingomonadaceae</taxon>
        <taxon>Sphingopyxis</taxon>
    </lineage>
</organism>
<evidence type="ECO:0000259" key="20">
    <source>
        <dbReference type="Pfam" id="PF13807"/>
    </source>
</evidence>
<evidence type="ECO:0000259" key="19">
    <source>
        <dbReference type="Pfam" id="PF13614"/>
    </source>
</evidence>
<feature type="domain" description="Polysaccharide chain length determinant N-terminal" evidence="18">
    <location>
        <begin position="40"/>
        <end position="132"/>
    </location>
</feature>
<keyword evidence="16" id="KW-0175">Coiled coil</keyword>
<dbReference type="InterPro" id="IPR005702">
    <property type="entry name" value="Wzc-like_C"/>
</dbReference>
<dbReference type="PANTHER" id="PTHR32309:SF13">
    <property type="entry name" value="FERRIC ENTEROBACTIN TRANSPORT PROTEIN FEPE"/>
    <property type="match status" value="1"/>
</dbReference>
<keyword evidence="14" id="KW-0829">Tyrosine-protein kinase</keyword>
<dbReference type="EMBL" id="FZPA01000001">
    <property type="protein sequence ID" value="SNS27730.1"/>
    <property type="molecule type" value="Genomic_DNA"/>
</dbReference>
<name>A0A239D5V7_9SPHN</name>
<dbReference type="InterPro" id="IPR050445">
    <property type="entry name" value="Bact_polysacc_biosynth/exp"/>
</dbReference>
<evidence type="ECO:0000256" key="15">
    <source>
        <dbReference type="ARBA" id="ARBA00051245"/>
    </source>
</evidence>
<evidence type="ECO:0000256" key="4">
    <source>
        <dbReference type="ARBA" id="ARBA00011903"/>
    </source>
</evidence>
<dbReference type="RefSeq" id="WP_089214048.1">
    <property type="nucleotide sequence ID" value="NZ_FZPA01000001.1"/>
</dbReference>
<evidence type="ECO:0000256" key="5">
    <source>
        <dbReference type="ARBA" id="ARBA00022475"/>
    </source>
</evidence>
<dbReference type="Pfam" id="PF13614">
    <property type="entry name" value="AAA_31"/>
    <property type="match status" value="1"/>
</dbReference>
<evidence type="ECO:0000256" key="12">
    <source>
        <dbReference type="ARBA" id="ARBA00022989"/>
    </source>
</evidence>
<dbReference type="CDD" id="cd05387">
    <property type="entry name" value="BY-kinase"/>
    <property type="match status" value="1"/>
</dbReference>
<evidence type="ECO:0000256" key="16">
    <source>
        <dbReference type="SAM" id="Coils"/>
    </source>
</evidence>
<evidence type="ECO:0000256" key="11">
    <source>
        <dbReference type="ARBA" id="ARBA00022840"/>
    </source>
</evidence>
<feature type="transmembrane region" description="Helical" evidence="17">
    <location>
        <begin position="459"/>
        <end position="479"/>
    </location>
</feature>
<feature type="coiled-coil region" evidence="16">
    <location>
        <begin position="278"/>
        <end position="396"/>
    </location>
</feature>
<dbReference type="OrthoDB" id="230260at2"/>
<dbReference type="InterPro" id="IPR025669">
    <property type="entry name" value="AAA_dom"/>
</dbReference>
<evidence type="ECO:0000256" key="7">
    <source>
        <dbReference type="ARBA" id="ARBA00022679"/>
    </source>
</evidence>
<keyword evidence="8 17" id="KW-0812">Transmembrane</keyword>
<gene>
    <name evidence="21" type="ORF">SAMN06295955_101111</name>
</gene>
<evidence type="ECO:0000256" key="8">
    <source>
        <dbReference type="ARBA" id="ARBA00022692"/>
    </source>
</evidence>
<reference evidence="21 22" key="1">
    <citation type="submission" date="2017-06" db="EMBL/GenBank/DDBJ databases">
        <authorList>
            <person name="Kim H.J."/>
            <person name="Triplett B.A."/>
        </authorList>
    </citation>
    <scope>NUCLEOTIDE SEQUENCE [LARGE SCALE GENOMIC DNA]</scope>
    <source>
        <strain evidence="21 22">DS15</strain>
    </source>
</reference>
<keyword evidence="10" id="KW-0418">Kinase</keyword>
<dbReference type="Pfam" id="PF02706">
    <property type="entry name" value="Wzz"/>
    <property type="match status" value="1"/>
</dbReference>
<dbReference type="Gene3D" id="3.40.50.300">
    <property type="entry name" value="P-loop containing nucleotide triphosphate hydrolases"/>
    <property type="match status" value="1"/>
</dbReference>
<dbReference type="SUPFAM" id="SSF52540">
    <property type="entry name" value="P-loop containing nucleoside triphosphate hydrolases"/>
    <property type="match status" value="1"/>
</dbReference>
<dbReference type="GO" id="GO:0005524">
    <property type="term" value="F:ATP binding"/>
    <property type="evidence" value="ECO:0007669"/>
    <property type="project" value="UniProtKB-KW"/>
</dbReference>
<comment type="catalytic activity">
    <reaction evidence="15">
        <text>L-tyrosyl-[protein] + ATP = O-phospho-L-tyrosyl-[protein] + ADP + H(+)</text>
        <dbReference type="Rhea" id="RHEA:10596"/>
        <dbReference type="Rhea" id="RHEA-COMP:10136"/>
        <dbReference type="Rhea" id="RHEA-COMP:20101"/>
        <dbReference type="ChEBI" id="CHEBI:15378"/>
        <dbReference type="ChEBI" id="CHEBI:30616"/>
        <dbReference type="ChEBI" id="CHEBI:46858"/>
        <dbReference type="ChEBI" id="CHEBI:61978"/>
        <dbReference type="ChEBI" id="CHEBI:456216"/>
        <dbReference type="EC" id="2.7.10.2"/>
    </reaction>
</comment>
<evidence type="ECO:0000256" key="14">
    <source>
        <dbReference type="ARBA" id="ARBA00023137"/>
    </source>
</evidence>
<evidence type="ECO:0000256" key="3">
    <source>
        <dbReference type="ARBA" id="ARBA00008883"/>
    </source>
</evidence>
<keyword evidence="5" id="KW-1003">Cell membrane</keyword>
<keyword evidence="12 17" id="KW-1133">Transmembrane helix</keyword>
<evidence type="ECO:0000256" key="2">
    <source>
        <dbReference type="ARBA" id="ARBA00007316"/>
    </source>
</evidence>
<comment type="similarity">
    <text evidence="2">Belongs to the CpsD/CapB family.</text>
</comment>
<dbReference type="GO" id="GO:0004715">
    <property type="term" value="F:non-membrane spanning protein tyrosine kinase activity"/>
    <property type="evidence" value="ECO:0007669"/>
    <property type="project" value="UniProtKB-EC"/>
</dbReference>
<evidence type="ECO:0000256" key="13">
    <source>
        <dbReference type="ARBA" id="ARBA00023136"/>
    </source>
</evidence>
<evidence type="ECO:0000256" key="17">
    <source>
        <dbReference type="SAM" id="Phobius"/>
    </source>
</evidence>
<dbReference type="AlphaFoldDB" id="A0A239D5V7"/>
<feature type="domain" description="Tyrosine-protein kinase G-rich" evidence="20">
    <location>
        <begin position="409"/>
        <end position="482"/>
    </location>
</feature>
<dbReference type="InterPro" id="IPR027417">
    <property type="entry name" value="P-loop_NTPase"/>
</dbReference>
<dbReference type="Pfam" id="PF13807">
    <property type="entry name" value="GNVR"/>
    <property type="match status" value="1"/>
</dbReference>
<comment type="similarity">
    <text evidence="3">Belongs to the etk/wzc family.</text>
</comment>
<evidence type="ECO:0000256" key="6">
    <source>
        <dbReference type="ARBA" id="ARBA00022519"/>
    </source>
</evidence>
<feature type="coiled-coil region" evidence="16">
    <location>
        <begin position="224"/>
        <end position="251"/>
    </location>
</feature>
<comment type="subcellular location">
    <subcellularLocation>
        <location evidence="1">Cell inner membrane</location>
        <topology evidence="1">Multi-pass membrane protein</topology>
    </subcellularLocation>
</comment>
<dbReference type="GO" id="GO:0005886">
    <property type="term" value="C:plasma membrane"/>
    <property type="evidence" value="ECO:0007669"/>
    <property type="project" value="UniProtKB-SubCell"/>
</dbReference>
<feature type="domain" description="AAA" evidence="19">
    <location>
        <begin position="554"/>
        <end position="671"/>
    </location>
</feature>
<evidence type="ECO:0000313" key="21">
    <source>
        <dbReference type="EMBL" id="SNS27730.1"/>
    </source>
</evidence>
<proteinExistence type="inferred from homology"/>